<evidence type="ECO:0000259" key="1">
    <source>
        <dbReference type="Pfam" id="PF10536"/>
    </source>
</evidence>
<feature type="domain" description="Aminotransferase-like plant mobile" evidence="1">
    <location>
        <begin position="59"/>
        <end position="152"/>
    </location>
</feature>
<organism evidence="2 3">
    <name type="scientific">Gossypium anomalum</name>
    <dbReference type="NCBI Taxonomy" id="47600"/>
    <lineage>
        <taxon>Eukaryota</taxon>
        <taxon>Viridiplantae</taxon>
        <taxon>Streptophyta</taxon>
        <taxon>Embryophyta</taxon>
        <taxon>Tracheophyta</taxon>
        <taxon>Spermatophyta</taxon>
        <taxon>Magnoliopsida</taxon>
        <taxon>eudicotyledons</taxon>
        <taxon>Gunneridae</taxon>
        <taxon>Pentapetalae</taxon>
        <taxon>rosids</taxon>
        <taxon>malvids</taxon>
        <taxon>Malvales</taxon>
        <taxon>Malvaceae</taxon>
        <taxon>Malvoideae</taxon>
        <taxon>Gossypium</taxon>
    </lineage>
</organism>
<evidence type="ECO:0000313" key="2">
    <source>
        <dbReference type="EMBL" id="KAG8501453.1"/>
    </source>
</evidence>
<reference evidence="2 3" key="1">
    <citation type="journal article" date="2021" name="bioRxiv">
        <title>The Gossypium anomalum genome as a resource for cotton improvement and evolutionary analysis of hybrid incompatibility.</title>
        <authorList>
            <person name="Grover C.E."/>
            <person name="Yuan D."/>
            <person name="Arick M.A."/>
            <person name="Miller E.R."/>
            <person name="Hu G."/>
            <person name="Peterson D.G."/>
            <person name="Wendel J.F."/>
            <person name="Udall J.A."/>
        </authorList>
    </citation>
    <scope>NUCLEOTIDE SEQUENCE [LARGE SCALE GENOMIC DNA]</scope>
    <source>
        <strain evidence="2">JFW-Udall</strain>
        <tissue evidence="2">Leaf</tissue>
    </source>
</reference>
<accession>A0A8J5Z2Q1</accession>
<dbReference type="PANTHER" id="PTHR46033:SF8">
    <property type="entry name" value="PROTEIN MAINTENANCE OF MERISTEMS-LIKE"/>
    <property type="match status" value="1"/>
</dbReference>
<dbReference type="GO" id="GO:0010073">
    <property type="term" value="P:meristem maintenance"/>
    <property type="evidence" value="ECO:0007669"/>
    <property type="project" value="InterPro"/>
</dbReference>
<gene>
    <name evidence="2" type="ORF">CXB51_003792</name>
</gene>
<keyword evidence="3" id="KW-1185">Reference proteome</keyword>
<dbReference type="AlphaFoldDB" id="A0A8J5Z2Q1"/>
<dbReference type="Proteomes" id="UP000701853">
    <property type="component" value="Chromosome 2"/>
</dbReference>
<dbReference type="EMBL" id="JAHUZN010000002">
    <property type="protein sequence ID" value="KAG8501453.1"/>
    <property type="molecule type" value="Genomic_DNA"/>
</dbReference>
<dbReference type="PANTHER" id="PTHR46033">
    <property type="entry name" value="PROTEIN MAIN-LIKE 2"/>
    <property type="match status" value="1"/>
</dbReference>
<name>A0A8J5Z2Q1_9ROSI</name>
<comment type="caution">
    <text evidence="2">The sequence shown here is derived from an EMBL/GenBank/DDBJ whole genome shotgun (WGS) entry which is preliminary data.</text>
</comment>
<dbReference type="OrthoDB" id="1937804at2759"/>
<dbReference type="InterPro" id="IPR019557">
    <property type="entry name" value="AminoTfrase-like_pln_mobile"/>
</dbReference>
<sequence length="281" mass="32599">MTQQLIRLNDKHISINQMKMSVDRVLQCFIRNITSPPSLLIETYLREAGFWHMANIGQGCKLDSKLISTFVERWRLETHTFYLPCKECTITLEDVQLQFGLPVDGSVLTGSTQSIDWGAICYDLLGAISYIIYRGWIDMGWLRDTFLESRDDSTEIQRQLANLVGGLSCCRHCTGRRVRRRNQIKLKSEVASHYYNHGLGFTFHFYVLEWTTVFIPTLNKVEPFAEYKGIPISLEDIRLLLDQRSEAHITVQEVIPDEFLQNPNIWHVRVPLVNYATVDMH</sequence>
<dbReference type="Pfam" id="PF10536">
    <property type="entry name" value="PMD"/>
    <property type="match status" value="1"/>
</dbReference>
<protein>
    <recommendedName>
        <fullName evidence="1">Aminotransferase-like plant mobile domain-containing protein</fullName>
    </recommendedName>
</protein>
<evidence type="ECO:0000313" key="3">
    <source>
        <dbReference type="Proteomes" id="UP000701853"/>
    </source>
</evidence>
<proteinExistence type="predicted"/>
<dbReference type="InterPro" id="IPR044824">
    <property type="entry name" value="MAIN-like"/>
</dbReference>